<proteinExistence type="predicted"/>
<dbReference type="STRING" id="2004952.A0A2C5ZDD2"/>
<evidence type="ECO:0000313" key="3">
    <source>
        <dbReference type="Proteomes" id="UP000226431"/>
    </source>
</evidence>
<dbReference type="OrthoDB" id="2013972at2759"/>
<reference evidence="2 3" key="1">
    <citation type="submission" date="2017-06" db="EMBL/GenBank/DDBJ databases">
        <title>Ant-infecting Ophiocordyceps genomes reveal a high diversity of potential behavioral manipulation genes and a possible major role for enterotoxins.</title>
        <authorList>
            <person name="De Bekker C."/>
            <person name="Evans H.C."/>
            <person name="Brachmann A."/>
            <person name="Hughes D.P."/>
        </authorList>
    </citation>
    <scope>NUCLEOTIDE SEQUENCE [LARGE SCALE GENOMIC DNA]</scope>
    <source>
        <strain evidence="2 3">Map16</strain>
    </source>
</reference>
<name>A0A2C5ZDD2_9HYPO</name>
<dbReference type="AlphaFoldDB" id="A0A2C5ZDD2"/>
<evidence type="ECO:0000313" key="2">
    <source>
        <dbReference type="EMBL" id="PHH77732.1"/>
    </source>
</evidence>
<comment type="caution">
    <text evidence="2">The sequence shown here is derived from an EMBL/GenBank/DDBJ whole genome shotgun (WGS) entry which is preliminary data.</text>
</comment>
<keyword evidence="3" id="KW-1185">Reference proteome</keyword>
<feature type="region of interest" description="Disordered" evidence="1">
    <location>
        <begin position="1"/>
        <end position="41"/>
    </location>
</feature>
<dbReference type="EMBL" id="NJES01000106">
    <property type="protein sequence ID" value="PHH77732.1"/>
    <property type="molecule type" value="Genomic_DNA"/>
</dbReference>
<accession>A0A2C5ZDD2</accession>
<protein>
    <submittedName>
        <fullName evidence="2">Uncharacterized protein</fullName>
    </submittedName>
</protein>
<gene>
    <name evidence="2" type="ORF">CDD80_246</name>
</gene>
<dbReference type="Proteomes" id="UP000226431">
    <property type="component" value="Unassembled WGS sequence"/>
</dbReference>
<evidence type="ECO:0000256" key="1">
    <source>
        <dbReference type="SAM" id="MobiDB-lite"/>
    </source>
</evidence>
<organism evidence="2 3">
    <name type="scientific">Ophiocordyceps camponoti-rufipedis</name>
    <dbReference type="NCBI Taxonomy" id="2004952"/>
    <lineage>
        <taxon>Eukaryota</taxon>
        <taxon>Fungi</taxon>
        <taxon>Dikarya</taxon>
        <taxon>Ascomycota</taxon>
        <taxon>Pezizomycotina</taxon>
        <taxon>Sordariomycetes</taxon>
        <taxon>Hypocreomycetidae</taxon>
        <taxon>Hypocreales</taxon>
        <taxon>Ophiocordycipitaceae</taxon>
        <taxon>Ophiocordyceps</taxon>
    </lineage>
</organism>
<dbReference type="SUPFAM" id="SSF53335">
    <property type="entry name" value="S-adenosyl-L-methionine-dependent methyltransferases"/>
    <property type="match status" value="1"/>
</dbReference>
<sequence length="221" mass="24592">MEANTAISTTDDDSTTVQRNDDDDSTRGKGEDDDETRSLTDSIRQHVVDGNLRYHAYHAGTYAFPNDEAEQYSDDVKHGLTVDLCDGRLFLAPCDDMFERGAQVLDLVADLYPNSRFHGMDLSPIQPVWVPENVEFFVDDVEDEEGWAHLKPGGYVEVQEFQYQAGCDDTSCNRPYALRDFLTYLEGGLSALGSDLNAARELEAELAAAGFVEVGGRERAY</sequence>
<dbReference type="InterPro" id="IPR029063">
    <property type="entry name" value="SAM-dependent_MTases_sf"/>
</dbReference>